<evidence type="ECO:0000256" key="2">
    <source>
        <dbReference type="SAM" id="Coils"/>
    </source>
</evidence>
<reference evidence="5 6" key="1">
    <citation type="submission" date="2019-05" db="EMBL/GenBank/DDBJ databases">
        <authorList>
            <consortium name="Science for Life Laboratories"/>
        </authorList>
    </citation>
    <scope>NUCLEOTIDE SEQUENCE [LARGE SCALE GENOMIC DNA]</scope>
    <source>
        <strain evidence="5">Soil9</strain>
    </source>
</reference>
<keyword evidence="4" id="KW-0812">Transmembrane</keyword>
<feature type="region of interest" description="Disordered" evidence="3">
    <location>
        <begin position="1"/>
        <end position="23"/>
    </location>
</feature>
<dbReference type="GO" id="GO:0015679">
    <property type="term" value="P:plasma membrane copper ion transport"/>
    <property type="evidence" value="ECO:0007669"/>
    <property type="project" value="TreeGrafter"/>
</dbReference>
<evidence type="ECO:0000256" key="1">
    <source>
        <dbReference type="ARBA" id="ARBA00022448"/>
    </source>
</evidence>
<proteinExistence type="predicted"/>
<evidence type="ECO:0000256" key="3">
    <source>
        <dbReference type="SAM" id="MobiDB-lite"/>
    </source>
</evidence>
<dbReference type="Gene3D" id="2.40.50.100">
    <property type="match status" value="1"/>
</dbReference>
<gene>
    <name evidence="5" type="ORF">SOIL9_02180</name>
</gene>
<dbReference type="GO" id="GO:0030313">
    <property type="term" value="C:cell envelope"/>
    <property type="evidence" value="ECO:0007669"/>
    <property type="project" value="TreeGrafter"/>
</dbReference>
<accession>A0A6P2DCS4</accession>
<evidence type="ECO:0000256" key="4">
    <source>
        <dbReference type="SAM" id="Phobius"/>
    </source>
</evidence>
<keyword evidence="4" id="KW-1133">Transmembrane helix</keyword>
<sequence length="740" mass="82655">MSTTPTAAPAPQSSGGGDDAKSKYARQIEDAFESAGKLAGSALPPTDFYQQFLNRTLSAIDAPAGAVWLRTPQGFLQLACQENFEKMGLDARRGGRQCHNEVLRQVFQSAPPRPVLLEPNGRMAPGPGEPGPVPPANLTDHFALFAPIVTPDKQPLGILEVFQDATHDPRMYPTFLNYTFQMAGYASQYHNFSNARVAAGVEKTYAQVETFARDIHGSLNPTEVAYHVANEGRKLIECDRLCVGIRHDRSRVTVEAVSGADVVEKASTHVRRLRLLMEAVLQWGEALIFKGEKDPGLPPAVARALDDYLHESQPKLLVVQPCRDEREKDTAKPARAVLVLEAFNPPEQTETLMQRLEIVNKHAAPALYNAAEMRRVPLKFLWWPIAKVQEGVGGKRRFIAGGIALLVAILIGVMAAPASVPPFGAQLRMEAKGQMQPVELSKIYPPREGTVRDIRVKPGQQIDPGFEVVSLESKDLREEQERALGELREANAEIETSTQALQAPNLRDEDKNQLINKKKVAEARRDKSLEDLKNLDELFNGSKANTRGQFRALAPKFDTKLAREAGRTRWTVLNDDRREGLLGRTMRPNEELLRVGHLEGPWHVELKIPQRNVGQVLKAFADPNMHGIENDPIKGPRKYLDVDVLLRTESDTSYRGRLYRDDIAAEAVPNKNEHDENEPVVTAYVKLNVKGIPESQWVPRDLFITGLEVSTRIRCGKHAIGYTLFHGVWEWFYEKVVFFF</sequence>
<dbReference type="GO" id="GO:0060003">
    <property type="term" value="P:copper ion export"/>
    <property type="evidence" value="ECO:0007669"/>
    <property type="project" value="TreeGrafter"/>
</dbReference>
<dbReference type="Gene3D" id="1.10.287.470">
    <property type="entry name" value="Helix hairpin bin"/>
    <property type="match status" value="1"/>
</dbReference>
<evidence type="ECO:0000313" key="5">
    <source>
        <dbReference type="EMBL" id="VTR98608.1"/>
    </source>
</evidence>
<dbReference type="SUPFAM" id="SSF111369">
    <property type="entry name" value="HlyD-like secretion proteins"/>
    <property type="match status" value="1"/>
</dbReference>
<dbReference type="AlphaFoldDB" id="A0A6P2DCS4"/>
<feature type="transmembrane region" description="Helical" evidence="4">
    <location>
        <begin position="398"/>
        <end position="420"/>
    </location>
</feature>
<dbReference type="PANTHER" id="PTHR30097">
    <property type="entry name" value="CATION EFFLUX SYSTEM PROTEIN CUSB"/>
    <property type="match status" value="1"/>
</dbReference>
<dbReference type="PANTHER" id="PTHR30097:SF4">
    <property type="entry name" value="SLR6042 PROTEIN"/>
    <property type="match status" value="1"/>
</dbReference>
<dbReference type="KEGG" id="gms:SOIL9_02180"/>
<keyword evidence="6" id="KW-1185">Reference proteome</keyword>
<keyword evidence="4" id="KW-0472">Membrane</keyword>
<keyword evidence="2" id="KW-0175">Coiled coil</keyword>
<organism evidence="5 6">
    <name type="scientific">Gemmata massiliana</name>
    <dbReference type="NCBI Taxonomy" id="1210884"/>
    <lineage>
        <taxon>Bacteria</taxon>
        <taxon>Pseudomonadati</taxon>
        <taxon>Planctomycetota</taxon>
        <taxon>Planctomycetia</taxon>
        <taxon>Gemmatales</taxon>
        <taxon>Gemmataceae</taxon>
        <taxon>Gemmata</taxon>
    </lineage>
</organism>
<feature type="coiled-coil region" evidence="2">
    <location>
        <begin position="473"/>
        <end position="538"/>
    </location>
</feature>
<dbReference type="EMBL" id="LR593886">
    <property type="protein sequence ID" value="VTR98608.1"/>
    <property type="molecule type" value="Genomic_DNA"/>
</dbReference>
<dbReference type="Proteomes" id="UP000464178">
    <property type="component" value="Chromosome"/>
</dbReference>
<evidence type="ECO:0000313" key="6">
    <source>
        <dbReference type="Proteomes" id="UP000464178"/>
    </source>
</evidence>
<dbReference type="InterPro" id="IPR051909">
    <property type="entry name" value="MFP_Cation_Efflux"/>
</dbReference>
<keyword evidence="1" id="KW-0813">Transport</keyword>
<name>A0A6P2DCS4_9BACT</name>
<dbReference type="RefSeq" id="WP_162671645.1">
    <property type="nucleotide sequence ID" value="NZ_LR593886.1"/>
</dbReference>
<protein>
    <submittedName>
        <fullName evidence="5">Membrane-fusion protein</fullName>
    </submittedName>
</protein>